<keyword evidence="4" id="KW-1185">Reference proteome</keyword>
<dbReference type="AlphaFoldDB" id="A0A2S6BTQ5"/>
<protein>
    <recommendedName>
        <fullName evidence="2">Alpha/beta hydrolase fold-3 domain-containing protein</fullName>
    </recommendedName>
</protein>
<sequence length="328" mass="35694">MDDLIAEIAISPAIMSSLEHKICTFKTFKSPDGEGRPIDAKVVYGLSGPPKRAIAVWYHGGGFITGNYNMIPAFELELLHRNGFVIVCPNYRLVPTISLKDGPITDAIDAFQWARNTLPELFKADTGIALAPENIVTLGHLCGGGLALLMGGQPGPPRAIVDFFGMKYFRDPFWTQPSAAMAKLPDFDQSFIDKVFEEVPPPTATPPPFGPNGPDLSKPRNAFLFAHNKKGDYIASIVQGDDYDAIDPAPLLAKPDFPPKFILQGTADTVAPHQHSVQAEADLKKAGNEVQLRLIDDAPHAFDMKAKEGDAVYDLIVEAFGFLKSHLI</sequence>
<accession>A0A2S6BTQ5</accession>
<evidence type="ECO:0000313" key="3">
    <source>
        <dbReference type="EMBL" id="PPJ50858.1"/>
    </source>
</evidence>
<evidence type="ECO:0000313" key="4">
    <source>
        <dbReference type="Proteomes" id="UP000237631"/>
    </source>
</evidence>
<dbReference type="EMBL" id="PNEN01001773">
    <property type="protein sequence ID" value="PPJ50858.1"/>
    <property type="molecule type" value="Genomic_DNA"/>
</dbReference>
<feature type="domain" description="Alpha/beta hydrolase fold-3" evidence="2">
    <location>
        <begin position="56"/>
        <end position="149"/>
    </location>
</feature>
<name>A0A2S6BTQ5_9PEZI</name>
<dbReference type="Gene3D" id="3.40.50.1820">
    <property type="entry name" value="alpha/beta hydrolase"/>
    <property type="match status" value="1"/>
</dbReference>
<dbReference type="PANTHER" id="PTHR48081:SF3">
    <property type="entry name" value="ALPHA_BETA HYDROLASE FOLD-3 DOMAIN-CONTAINING PROTEIN"/>
    <property type="match status" value="1"/>
</dbReference>
<reference evidence="4" key="1">
    <citation type="journal article" date="2017" name="bioRxiv">
        <title>Conservation of a gene cluster reveals novel cercosporin biosynthetic mechanisms and extends production to the genus Colletotrichum.</title>
        <authorList>
            <person name="de Jonge R."/>
            <person name="Ebert M.K."/>
            <person name="Huitt-Roehl C.R."/>
            <person name="Pal P."/>
            <person name="Suttle J.C."/>
            <person name="Spanner R.E."/>
            <person name="Neubauer J.D."/>
            <person name="Jurick W.M.II."/>
            <person name="Stott K.A."/>
            <person name="Secor G.A."/>
            <person name="Thomma B.P.H.J."/>
            <person name="Van de Peer Y."/>
            <person name="Townsend C.A."/>
            <person name="Bolton M.D."/>
        </authorList>
    </citation>
    <scope>NUCLEOTIDE SEQUENCE [LARGE SCALE GENOMIC DNA]</scope>
    <source>
        <strain evidence="4">CBS538.71</strain>
    </source>
</reference>
<dbReference type="GO" id="GO:0016787">
    <property type="term" value="F:hydrolase activity"/>
    <property type="evidence" value="ECO:0007669"/>
    <property type="project" value="UniProtKB-KW"/>
</dbReference>
<dbReference type="Proteomes" id="UP000237631">
    <property type="component" value="Unassembled WGS sequence"/>
</dbReference>
<organism evidence="3 4">
    <name type="scientific">Cercospora berteroae</name>
    <dbReference type="NCBI Taxonomy" id="357750"/>
    <lineage>
        <taxon>Eukaryota</taxon>
        <taxon>Fungi</taxon>
        <taxon>Dikarya</taxon>
        <taxon>Ascomycota</taxon>
        <taxon>Pezizomycotina</taxon>
        <taxon>Dothideomycetes</taxon>
        <taxon>Dothideomycetidae</taxon>
        <taxon>Mycosphaerellales</taxon>
        <taxon>Mycosphaerellaceae</taxon>
        <taxon>Cercospora</taxon>
    </lineage>
</organism>
<comment type="caution">
    <text evidence="3">The sequence shown here is derived from an EMBL/GenBank/DDBJ whole genome shotgun (WGS) entry which is preliminary data.</text>
</comment>
<evidence type="ECO:0000256" key="1">
    <source>
        <dbReference type="ARBA" id="ARBA00022801"/>
    </source>
</evidence>
<gene>
    <name evidence="3" type="ORF">CBER1_07100</name>
</gene>
<dbReference type="InterPro" id="IPR050300">
    <property type="entry name" value="GDXG_lipolytic_enzyme"/>
</dbReference>
<dbReference type="STRING" id="357750.A0A2S6BTQ5"/>
<dbReference type="OrthoDB" id="19653at2759"/>
<dbReference type="Pfam" id="PF07859">
    <property type="entry name" value="Abhydrolase_3"/>
    <property type="match status" value="1"/>
</dbReference>
<dbReference type="InterPro" id="IPR029058">
    <property type="entry name" value="AB_hydrolase_fold"/>
</dbReference>
<proteinExistence type="predicted"/>
<evidence type="ECO:0000259" key="2">
    <source>
        <dbReference type="Pfam" id="PF07859"/>
    </source>
</evidence>
<dbReference type="InterPro" id="IPR013094">
    <property type="entry name" value="AB_hydrolase_3"/>
</dbReference>
<keyword evidence="1" id="KW-0378">Hydrolase</keyword>
<dbReference type="PANTHER" id="PTHR48081">
    <property type="entry name" value="AB HYDROLASE SUPERFAMILY PROTEIN C4A8.06C"/>
    <property type="match status" value="1"/>
</dbReference>
<dbReference type="SUPFAM" id="SSF53474">
    <property type="entry name" value="alpha/beta-Hydrolases"/>
    <property type="match status" value="1"/>
</dbReference>